<dbReference type="EMBL" id="CAQQ02012782">
    <property type="status" value="NOT_ANNOTATED_CDS"/>
    <property type="molecule type" value="Genomic_DNA"/>
</dbReference>
<name>T1GDY0_MEGSC</name>
<proteinExistence type="predicted"/>
<organism evidence="2 3">
    <name type="scientific">Megaselia scalaris</name>
    <name type="common">Humpbacked fly</name>
    <name type="synonym">Phora scalaris</name>
    <dbReference type="NCBI Taxonomy" id="36166"/>
    <lineage>
        <taxon>Eukaryota</taxon>
        <taxon>Metazoa</taxon>
        <taxon>Ecdysozoa</taxon>
        <taxon>Arthropoda</taxon>
        <taxon>Hexapoda</taxon>
        <taxon>Insecta</taxon>
        <taxon>Pterygota</taxon>
        <taxon>Neoptera</taxon>
        <taxon>Endopterygota</taxon>
        <taxon>Diptera</taxon>
        <taxon>Brachycera</taxon>
        <taxon>Muscomorpha</taxon>
        <taxon>Platypezoidea</taxon>
        <taxon>Phoridae</taxon>
        <taxon>Megaseliini</taxon>
        <taxon>Megaselia</taxon>
    </lineage>
</organism>
<protein>
    <submittedName>
        <fullName evidence="2">Uncharacterized protein</fullName>
    </submittedName>
</protein>
<accession>T1GDY0</accession>
<reference evidence="2" key="2">
    <citation type="submission" date="2015-06" db="UniProtKB">
        <authorList>
            <consortium name="EnsemblMetazoa"/>
        </authorList>
    </citation>
    <scope>IDENTIFICATION</scope>
</reference>
<dbReference type="HOGENOM" id="CLU_1760872_0_0_1"/>
<evidence type="ECO:0000313" key="2">
    <source>
        <dbReference type="EnsemblMetazoa" id="MESCA001533-PA"/>
    </source>
</evidence>
<dbReference type="Proteomes" id="UP000015102">
    <property type="component" value="Unassembled WGS sequence"/>
</dbReference>
<evidence type="ECO:0000313" key="3">
    <source>
        <dbReference type="Proteomes" id="UP000015102"/>
    </source>
</evidence>
<dbReference type="EnsemblMetazoa" id="MESCA001533-RA">
    <property type="protein sequence ID" value="MESCA001533-PA"/>
    <property type="gene ID" value="MESCA001533"/>
</dbReference>
<keyword evidence="3" id="KW-1185">Reference proteome</keyword>
<dbReference type="EMBL" id="CAQQ02012783">
    <property type="status" value="NOT_ANNOTATED_CDS"/>
    <property type="molecule type" value="Genomic_DNA"/>
</dbReference>
<dbReference type="AlphaFoldDB" id="T1GDY0"/>
<evidence type="ECO:0000256" key="1">
    <source>
        <dbReference type="SAM" id="MobiDB-lite"/>
    </source>
</evidence>
<reference evidence="3" key="1">
    <citation type="submission" date="2013-02" db="EMBL/GenBank/DDBJ databases">
        <authorList>
            <person name="Hughes D."/>
        </authorList>
    </citation>
    <scope>NUCLEOTIDE SEQUENCE</scope>
    <source>
        <strain>Durham</strain>
        <strain evidence="3">NC isolate 2 -- Noor lab</strain>
    </source>
</reference>
<sequence>MLEFMGDRNVNRQRKGFSTTISCCKKKNGDLVTNKEEVFMRWKDFFRELLNSNESRKSSQRNQYRKFQKNEDVPPSTRAEVDKAKTLKNSRGGGHNGFEIGAPREGYEDNVKVVKLGKMKKRCFEKQKFMELEFTRDNNEERKFLHPR</sequence>
<feature type="region of interest" description="Disordered" evidence="1">
    <location>
        <begin position="53"/>
        <end position="102"/>
    </location>
</feature>